<feature type="non-terminal residue" evidence="8">
    <location>
        <position position="1"/>
    </location>
</feature>
<comment type="similarity">
    <text evidence="1">Belongs to the ABC transporter superfamily. ABCD family. Peroxisomal fatty acyl CoA transporter (TC 3.A.1.203) subfamily.</text>
</comment>
<keyword evidence="4" id="KW-1133">Transmembrane helix</keyword>
<evidence type="ECO:0000256" key="6">
    <source>
        <dbReference type="SAM" id="MobiDB-lite"/>
    </source>
</evidence>
<dbReference type="GO" id="GO:0042760">
    <property type="term" value="P:very long-chain fatty acid catabolic process"/>
    <property type="evidence" value="ECO:0007669"/>
    <property type="project" value="TreeGrafter"/>
</dbReference>
<dbReference type="GO" id="GO:0005324">
    <property type="term" value="F:long-chain fatty acid transmembrane transporter activity"/>
    <property type="evidence" value="ECO:0007669"/>
    <property type="project" value="TreeGrafter"/>
</dbReference>
<dbReference type="PANTHER" id="PTHR11384">
    <property type="entry name" value="ATP-BINDING CASSETTE, SUB-FAMILY D MEMBER"/>
    <property type="match status" value="1"/>
</dbReference>
<evidence type="ECO:0000256" key="5">
    <source>
        <dbReference type="ARBA" id="ARBA00023136"/>
    </source>
</evidence>
<dbReference type="Pfam" id="PF00005">
    <property type="entry name" value="ABC_tran"/>
    <property type="match status" value="1"/>
</dbReference>
<proteinExistence type="inferred from homology"/>
<organism evidence="8 9">
    <name type="scientific">Oesophagostomum dentatum</name>
    <name type="common">Nodular worm</name>
    <dbReference type="NCBI Taxonomy" id="61180"/>
    <lineage>
        <taxon>Eukaryota</taxon>
        <taxon>Metazoa</taxon>
        <taxon>Ecdysozoa</taxon>
        <taxon>Nematoda</taxon>
        <taxon>Chromadorea</taxon>
        <taxon>Rhabditida</taxon>
        <taxon>Rhabditina</taxon>
        <taxon>Rhabditomorpha</taxon>
        <taxon>Strongyloidea</taxon>
        <taxon>Strongylidae</taxon>
        <taxon>Oesophagostomum</taxon>
    </lineage>
</organism>
<dbReference type="OrthoDB" id="422637at2759"/>
<dbReference type="GO" id="GO:0015910">
    <property type="term" value="P:long-chain fatty acid import into peroxisome"/>
    <property type="evidence" value="ECO:0007669"/>
    <property type="project" value="TreeGrafter"/>
</dbReference>
<reference evidence="8 9" key="1">
    <citation type="submission" date="2014-03" db="EMBL/GenBank/DDBJ databases">
        <title>Draft genome of the hookworm Oesophagostomum dentatum.</title>
        <authorList>
            <person name="Mitreva M."/>
        </authorList>
    </citation>
    <scope>NUCLEOTIDE SEQUENCE [LARGE SCALE GENOMIC DNA]</scope>
    <source>
        <strain evidence="8 9">OD-Hann</strain>
    </source>
</reference>
<dbReference type="GO" id="GO:0005778">
    <property type="term" value="C:peroxisomal membrane"/>
    <property type="evidence" value="ECO:0007669"/>
    <property type="project" value="TreeGrafter"/>
</dbReference>
<evidence type="ECO:0000313" key="9">
    <source>
        <dbReference type="Proteomes" id="UP000053660"/>
    </source>
</evidence>
<dbReference type="GO" id="GO:0042626">
    <property type="term" value="F:ATPase-coupled transmembrane transporter activity"/>
    <property type="evidence" value="ECO:0007669"/>
    <property type="project" value="TreeGrafter"/>
</dbReference>
<dbReference type="GO" id="GO:0006635">
    <property type="term" value="P:fatty acid beta-oxidation"/>
    <property type="evidence" value="ECO:0007669"/>
    <property type="project" value="TreeGrafter"/>
</dbReference>
<dbReference type="InterPro" id="IPR050835">
    <property type="entry name" value="ABC_transporter_sub-D"/>
</dbReference>
<keyword evidence="9" id="KW-1185">Reference proteome</keyword>
<keyword evidence="3" id="KW-0812">Transmembrane</keyword>
<keyword evidence="5" id="KW-0472">Membrane</keyword>
<sequence>LDPRNFRQDTLSPGEQQRLSFARVLFHSPKVAVLDEATSSVDVEDERNIYELLRKENISYISTGHRQTLLQFHDMELKLARNSCHLISHGDGRPPDFPSQEQPFGDSGMSLIGKM</sequence>
<gene>
    <name evidence="8" type="ORF">OESDEN_17461</name>
</gene>
<name>A0A0B1SD31_OESDE</name>
<dbReference type="GO" id="GO:0005524">
    <property type="term" value="F:ATP binding"/>
    <property type="evidence" value="ECO:0007669"/>
    <property type="project" value="InterPro"/>
</dbReference>
<evidence type="ECO:0000259" key="7">
    <source>
        <dbReference type="Pfam" id="PF00005"/>
    </source>
</evidence>
<dbReference type="SUPFAM" id="SSF52540">
    <property type="entry name" value="P-loop containing nucleoside triphosphate hydrolases"/>
    <property type="match status" value="1"/>
</dbReference>
<feature type="region of interest" description="Disordered" evidence="6">
    <location>
        <begin position="90"/>
        <end position="115"/>
    </location>
</feature>
<dbReference type="Gene3D" id="3.40.50.300">
    <property type="entry name" value="P-loop containing nucleotide triphosphate hydrolases"/>
    <property type="match status" value="1"/>
</dbReference>
<feature type="domain" description="ABC transporter" evidence="7">
    <location>
        <begin position="8"/>
        <end position="39"/>
    </location>
</feature>
<evidence type="ECO:0000313" key="8">
    <source>
        <dbReference type="EMBL" id="KHJ82844.1"/>
    </source>
</evidence>
<dbReference type="GO" id="GO:0016887">
    <property type="term" value="F:ATP hydrolysis activity"/>
    <property type="evidence" value="ECO:0007669"/>
    <property type="project" value="InterPro"/>
</dbReference>
<dbReference type="InterPro" id="IPR003439">
    <property type="entry name" value="ABC_transporter-like_ATP-bd"/>
</dbReference>
<evidence type="ECO:0000256" key="1">
    <source>
        <dbReference type="ARBA" id="ARBA00008575"/>
    </source>
</evidence>
<accession>A0A0B1SD31</accession>
<dbReference type="EMBL" id="KN576804">
    <property type="protein sequence ID" value="KHJ82844.1"/>
    <property type="molecule type" value="Genomic_DNA"/>
</dbReference>
<protein>
    <recommendedName>
        <fullName evidence="7">ABC transporter domain-containing protein</fullName>
    </recommendedName>
</protein>
<dbReference type="InterPro" id="IPR027417">
    <property type="entry name" value="P-loop_NTPase"/>
</dbReference>
<evidence type="ECO:0000256" key="4">
    <source>
        <dbReference type="ARBA" id="ARBA00022989"/>
    </source>
</evidence>
<keyword evidence="2" id="KW-0813">Transport</keyword>
<evidence type="ECO:0000256" key="3">
    <source>
        <dbReference type="ARBA" id="ARBA00022692"/>
    </source>
</evidence>
<dbReference type="Proteomes" id="UP000053660">
    <property type="component" value="Unassembled WGS sequence"/>
</dbReference>
<dbReference type="PANTHER" id="PTHR11384:SF65">
    <property type="entry name" value="ABC TRANSPORTER DOMAIN-CONTAINING PROTEIN"/>
    <property type="match status" value="1"/>
</dbReference>
<dbReference type="GO" id="GO:0007031">
    <property type="term" value="P:peroxisome organization"/>
    <property type="evidence" value="ECO:0007669"/>
    <property type="project" value="TreeGrafter"/>
</dbReference>
<dbReference type="AlphaFoldDB" id="A0A0B1SD31"/>
<evidence type="ECO:0000256" key="2">
    <source>
        <dbReference type="ARBA" id="ARBA00022448"/>
    </source>
</evidence>